<gene>
    <name evidence="3" type="primary">NPS</name>
</gene>
<dbReference type="Proteomes" id="UP001652622">
    <property type="component" value="Unplaced"/>
</dbReference>
<reference evidence="3" key="1">
    <citation type="submission" date="2025-08" db="UniProtKB">
        <authorList>
            <consortium name="RefSeq"/>
        </authorList>
    </citation>
    <scope>IDENTIFICATION</scope>
    <source>
        <tissue evidence="3">Blood</tissue>
    </source>
</reference>
<dbReference type="GeneID" id="132709416"/>
<evidence type="ECO:0000256" key="1">
    <source>
        <dbReference type="SAM" id="Phobius"/>
    </source>
</evidence>
<name>A0ABM3YS31_PANGU</name>
<keyword evidence="1" id="KW-0472">Membrane</keyword>
<evidence type="ECO:0000313" key="3">
    <source>
        <dbReference type="RefSeq" id="XP_060538936.1"/>
    </source>
</evidence>
<accession>A0ABM3YS31</accession>
<proteinExistence type="predicted"/>
<keyword evidence="3" id="KW-0527">Neuropeptide</keyword>
<keyword evidence="1" id="KW-1133">Transmembrane helix</keyword>
<dbReference type="GO" id="GO:0007218">
    <property type="term" value="P:neuropeptide signaling pathway"/>
    <property type="evidence" value="ECO:0007669"/>
    <property type="project" value="UniProtKB-KW"/>
</dbReference>
<dbReference type="PANTHER" id="PTHR36679:SF1">
    <property type="entry name" value="NEUROPEPTIDE S"/>
    <property type="match status" value="1"/>
</dbReference>
<dbReference type="RefSeq" id="XP_060538936.1">
    <property type="nucleotide sequence ID" value="XM_060682953.1"/>
</dbReference>
<evidence type="ECO:0000313" key="2">
    <source>
        <dbReference type="Proteomes" id="UP001652622"/>
    </source>
</evidence>
<feature type="transmembrane region" description="Helical" evidence="1">
    <location>
        <begin position="50"/>
        <end position="70"/>
    </location>
</feature>
<protein>
    <submittedName>
        <fullName evidence="3">Neuropeptide S</fullName>
    </submittedName>
</protein>
<dbReference type="Pfam" id="PF14993">
    <property type="entry name" value="Neuropeptide_S"/>
    <property type="match status" value="1"/>
</dbReference>
<organism evidence="2 3">
    <name type="scientific">Pantherophis guttatus</name>
    <name type="common">Corn snake</name>
    <name type="synonym">Elaphe guttata</name>
    <dbReference type="NCBI Taxonomy" id="94885"/>
    <lineage>
        <taxon>Eukaryota</taxon>
        <taxon>Metazoa</taxon>
        <taxon>Chordata</taxon>
        <taxon>Craniata</taxon>
        <taxon>Vertebrata</taxon>
        <taxon>Euteleostomi</taxon>
        <taxon>Lepidosauria</taxon>
        <taxon>Squamata</taxon>
        <taxon>Bifurcata</taxon>
        <taxon>Unidentata</taxon>
        <taxon>Episquamata</taxon>
        <taxon>Toxicofera</taxon>
        <taxon>Serpentes</taxon>
        <taxon>Colubroidea</taxon>
        <taxon>Colubridae</taxon>
        <taxon>Colubrinae</taxon>
        <taxon>Pantherophis</taxon>
    </lineage>
</organism>
<dbReference type="InterPro" id="IPR028138">
    <property type="entry name" value="Neuropeptide_S"/>
</dbReference>
<keyword evidence="1" id="KW-0812">Transmembrane</keyword>
<keyword evidence="2" id="KW-1185">Reference proteome</keyword>
<sequence>MTCSGSRGCEYENGKPLAIATTALHFAHPLIHPVIALVACGELSLSLFRLYAVLIIWLSTINMNGCYPIVASMRNNPLYMNCQLPRKSDCLFLLLLNGCLAKMDGSEELALFSSFLENSDIKRSFRNGVGSGIKKISFRRAKS</sequence>
<dbReference type="PANTHER" id="PTHR36679">
    <property type="entry name" value="NEUROPEPTIDE S"/>
    <property type="match status" value="1"/>
</dbReference>